<proteinExistence type="predicted"/>
<organism evidence="2 3">
    <name type="scientific">Streptomyces iconiensis</name>
    <dbReference type="NCBI Taxonomy" id="1384038"/>
    <lineage>
        <taxon>Bacteria</taxon>
        <taxon>Bacillati</taxon>
        <taxon>Actinomycetota</taxon>
        <taxon>Actinomycetes</taxon>
        <taxon>Kitasatosporales</taxon>
        <taxon>Streptomycetaceae</taxon>
        <taxon>Streptomyces</taxon>
    </lineage>
</organism>
<reference evidence="2 3" key="1">
    <citation type="submission" date="2023-05" db="EMBL/GenBank/DDBJ databases">
        <title>Streptantibioticus silvisoli sp. nov., acidotolerant actinomycetes 1 from pine litter.</title>
        <authorList>
            <person name="Swiecimska M."/>
            <person name="Golinska P."/>
            <person name="Sangal V."/>
            <person name="Wachnowicz B."/>
            <person name="Goodfellow M."/>
        </authorList>
    </citation>
    <scope>NUCLEOTIDE SEQUENCE [LARGE SCALE GENOMIC DNA]</scope>
    <source>
        <strain evidence="2 3">DSM 42109</strain>
    </source>
</reference>
<feature type="region of interest" description="Disordered" evidence="1">
    <location>
        <begin position="1"/>
        <end position="62"/>
    </location>
</feature>
<evidence type="ECO:0000313" key="3">
    <source>
        <dbReference type="Proteomes" id="UP001214441"/>
    </source>
</evidence>
<gene>
    <name evidence="2" type="ORF">NMN56_011690</name>
</gene>
<dbReference type="RefSeq" id="WP_283742484.1">
    <property type="nucleotide sequence ID" value="NZ_JANCPR020000009.1"/>
</dbReference>
<comment type="caution">
    <text evidence="2">The sequence shown here is derived from an EMBL/GenBank/DDBJ whole genome shotgun (WGS) entry which is preliminary data.</text>
</comment>
<feature type="compositionally biased region" description="Basic and acidic residues" evidence="1">
    <location>
        <begin position="21"/>
        <end position="36"/>
    </location>
</feature>
<protein>
    <submittedName>
        <fullName evidence="2">Uncharacterized protein</fullName>
    </submittedName>
</protein>
<dbReference type="EMBL" id="JANCPR020000009">
    <property type="protein sequence ID" value="MDJ1132600.1"/>
    <property type="molecule type" value="Genomic_DNA"/>
</dbReference>
<accession>A0ABT6ZU52</accession>
<evidence type="ECO:0000313" key="2">
    <source>
        <dbReference type="EMBL" id="MDJ1132600.1"/>
    </source>
</evidence>
<feature type="region of interest" description="Disordered" evidence="1">
    <location>
        <begin position="96"/>
        <end position="121"/>
    </location>
</feature>
<feature type="compositionally biased region" description="Basic and acidic residues" evidence="1">
    <location>
        <begin position="47"/>
        <end position="62"/>
    </location>
</feature>
<evidence type="ECO:0000256" key="1">
    <source>
        <dbReference type="SAM" id="MobiDB-lite"/>
    </source>
</evidence>
<sequence>MARGVEACAAERAGPTHPRLQNRDGRCHGAHGDGTAESRPPGACADADERQGHGGGEQGERDLHVAEIREEFGEARRWGGPVQGVTESFVGVAKRPVREHLPGTQGEYGAAQKTDQQYGNT</sequence>
<keyword evidence="3" id="KW-1185">Reference proteome</keyword>
<name>A0ABT6ZU52_9ACTN</name>
<dbReference type="Proteomes" id="UP001214441">
    <property type="component" value="Unassembled WGS sequence"/>
</dbReference>